<evidence type="ECO:0000313" key="3">
    <source>
        <dbReference type="EMBL" id="GAB41089.1"/>
    </source>
</evidence>
<dbReference type="AlphaFoldDB" id="H5U5T1"/>
<dbReference type="EMBL" id="BAFC01000117">
    <property type="protein sequence ID" value="GAB41089.1"/>
    <property type="molecule type" value="Genomic_DNA"/>
</dbReference>
<evidence type="ECO:0000313" key="4">
    <source>
        <dbReference type="Proteomes" id="UP000005845"/>
    </source>
</evidence>
<organism evidence="3 4">
    <name type="scientific">Gordonia sputi NBRC 100414</name>
    <dbReference type="NCBI Taxonomy" id="1089453"/>
    <lineage>
        <taxon>Bacteria</taxon>
        <taxon>Bacillati</taxon>
        <taxon>Actinomycetota</taxon>
        <taxon>Actinomycetes</taxon>
        <taxon>Mycobacteriales</taxon>
        <taxon>Gordoniaceae</taxon>
        <taxon>Gordonia</taxon>
    </lineage>
</organism>
<evidence type="ECO:0000256" key="2">
    <source>
        <dbReference type="SAM" id="SignalP"/>
    </source>
</evidence>
<keyword evidence="4" id="KW-1185">Reference proteome</keyword>
<dbReference type="Proteomes" id="UP000005845">
    <property type="component" value="Unassembled WGS sequence"/>
</dbReference>
<dbReference type="eggNOG" id="ENOG5032ECC">
    <property type="taxonomic scope" value="Bacteria"/>
</dbReference>
<comment type="caution">
    <text evidence="3">The sequence shown here is derived from an EMBL/GenBank/DDBJ whole genome shotgun (WGS) entry which is preliminary data.</text>
</comment>
<sequence length="215" mass="22240">MCIDLPETRRQRTRLANACVLGSAAIALALTATGCGTHQNASATPTTPSVVITSTVTASATAPGTESRTAPGNTDQTDVDSAAPVNTVTASANPKALSGAGAFTGAWEGHTRDMNLKADGTGDMSVSIGVADGEKWALTWSAHSDSVTMTLGDRIWQHGEGLGDNSMHAGAVYHGVLVKDSESKTYMQMAGFTSAEHSLTWCNPDKYGYSRECGA</sequence>
<keyword evidence="2" id="KW-0732">Signal</keyword>
<evidence type="ECO:0000256" key="1">
    <source>
        <dbReference type="SAM" id="MobiDB-lite"/>
    </source>
</evidence>
<feature type="compositionally biased region" description="Polar residues" evidence="1">
    <location>
        <begin position="64"/>
        <end position="76"/>
    </location>
</feature>
<evidence type="ECO:0008006" key="5">
    <source>
        <dbReference type="Google" id="ProtNLM"/>
    </source>
</evidence>
<protein>
    <recommendedName>
        <fullName evidence="5">Lipoprotein</fullName>
    </recommendedName>
</protein>
<reference evidence="3 4" key="1">
    <citation type="submission" date="2012-02" db="EMBL/GenBank/DDBJ databases">
        <title>Whole genome shotgun sequence of Gordonia sputi NBRC 100414.</title>
        <authorList>
            <person name="Yoshida I."/>
            <person name="Hosoyama A."/>
            <person name="Tsuchikane K."/>
            <person name="Katsumata H."/>
            <person name="Yamazaki S."/>
            <person name="Fujita N."/>
        </authorList>
    </citation>
    <scope>NUCLEOTIDE SEQUENCE [LARGE SCALE GENOMIC DNA]</scope>
    <source>
        <strain evidence="3 4">NBRC 100414</strain>
    </source>
</reference>
<proteinExistence type="predicted"/>
<feature type="region of interest" description="Disordered" evidence="1">
    <location>
        <begin position="57"/>
        <end position="80"/>
    </location>
</feature>
<name>H5U5T1_9ACTN</name>
<feature type="chain" id="PRO_5038498099" description="Lipoprotein" evidence="2">
    <location>
        <begin position="30"/>
        <end position="215"/>
    </location>
</feature>
<feature type="signal peptide" evidence="2">
    <location>
        <begin position="1"/>
        <end position="29"/>
    </location>
</feature>
<gene>
    <name evidence="3" type="ORF">GOSPT_119_00400</name>
</gene>
<accession>H5U5T1</accession>